<dbReference type="EMBL" id="JAUJEA010000009">
    <property type="protein sequence ID" value="MDN5203972.1"/>
    <property type="molecule type" value="Genomic_DNA"/>
</dbReference>
<evidence type="ECO:0000313" key="3">
    <source>
        <dbReference type="Proteomes" id="UP001172082"/>
    </source>
</evidence>
<feature type="region of interest" description="Disordered" evidence="1">
    <location>
        <begin position="192"/>
        <end position="213"/>
    </location>
</feature>
<proteinExistence type="predicted"/>
<sequence length="213" mass="24130">MKKLFLPTIIALIVFSSFSFNDKYEKAMLKNIELVYKAQTQEDFKTVLNNLERIANAEKDKWEPHYYASFAYVMLSTRAEEISKKDEYLDLAQKQLDKGIALNEAESELVAMQGFIHMIRVSVDPATRGQQYSGMAMQSLNKAVQMNPENPRALLMLGQMSHGMAQFFGSDTSEACGLIDKSLEKFETYKSDNPLAPQWGKGQAQGMKQQCSK</sequence>
<reference evidence="2" key="1">
    <citation type="submission" date="2023-06" db="EMBL/GenBank/DDBJ databases">
        <title>Genomic of Parafulvivirga corallium.</title>
        <authorList>
            <person name="Wang G."/>
        </authorList>
    </citation>
    <scope>NUCLEOTIDE SEQUENCE</scope>
    <source>
        <strain evidence="2">BMA10</strain>
    </source>
</reference>
<organism evidence="2 3">
    <name type="scientific">Splendidivirga corallicola</name>
    <dbReference type="NCBI Taxonomy" id="3051826"/>
    <lineage>
        <taxon>Bacteria</taxon>
        <taxon>Pseudomonadati</taxon>
        <taxon>Bacteroidota</taxon>
        <taxon>Cytophagia</taxon>
        <taxon>Cytophagales</taxon>
        <taxon>Splendidivirgaceae</taxon>
        <taxon>Splendidivirga</taxon>
    </lineage>
</organism>
<evidence type="ECO:0008006" key="4">
    <source>
        <dbReference type="Google" id="ProtNLM"/>
    </source>
</evidence>
<gene>
    <name evidence="2" type="ORF">QQ008_21455</name>
</gene>
<protein>
    <recommendedName>
        <fullName evidence="4">Tetratricopeptide repeat protein</fullName>
    </recommendedName>
</protein>
<dbReference type="Proteomes" id="UP001172082">
    <property type="component" value="Unassembled WGS sequence"/>
</dbReference>
<keyword evidence="3" id="KW-1185">Reference proteome</keyword>
<evidence type="ECO:0000256" key="1">
    <source>
        <dbReference type="SAM" id="MobiDB-lite"/>
    </source>
</evidence>
<dbReference type="InterPro" id="IPR011990">
    <property type="entry name" value="TPR-like_helical_dom_sf"/>
</dbReference>
<comment type="caution">
    <text evidence="2">The sequence shown here is derived from an EMBL/GenBank/DDBJ whole genome shotgun (WGS) entry which is preliminary data.</text>
</comment>
<accession>A0ABT8KVK2</accession>
<dbReference type="RefSeq" id="WP_346753996.1">
    <property type="nucleotide sequence ID" value="NZ_JAUJEA010000009.1"/>
</dbReference>
<evidence type="ECO:0000313" key="2">
    <source>
        <dbReference type="EMBL" id="MDN5203972.1"/>
    </source>
</evidence>
<name>A0ABT8KVK2_9BACT</name>
<dbReference type="SUPFAM" id="SSF48452">
    <property type="entry name" value="TPR-like"/>
    <property type="match status" value="1"/>
</dbReference>
<dbReference type="Gene3D" id="1.25.40.10">
    <property type="entry name" value="Tetratricopeptide repeat domain"/>
    <property type="match status" value="1"/>
</dbReference>